<keyword evidence="3" id="KW-1185">Reference proteome</keyword>
<dbReference type="Proteomes" id="UP000660862">
    <property type="component" value="Unassembled WGS sequence"/>
</dbReference>
<feature type="transmembrane region" description="Helical" evidence="1">
    <location>
        <begin position="14"/>
        <end position="31"/>
    </location>
</feature>
<keyword evidence="1" id="KW-0472">Membrane</keyword>
<evidence type="ECO:0000256" key="1">
    <source>
        <dbReference type="SAM" id="Phobius"/>
    </source>
</evidence>
<proteinExistence type="predicted"/>
<dbReference type="AlphaFoldDB" id="A0A917I1X4"/>
<organism evidence="2 3">
    <name type="scientific">Parapedobacter pyrenivorans</name>
    <dbReference type="NCBI Taxonomy" id="1305674"/>
    <lineage>
        <taxon>Bacteria</taxon>
        <taxon>Pseudomonadati</taxon>
        <taxon>Bacteroidota</taxon>
        <taxon>Sphingobacteriia</taxon>
        <taxon>Sphingobacteriales</taxon>
        <taxon>Sphingobacteriaceae</taxon>
        <taxon>Parapedobacter</taxon>
    </lineage>
</organism>
<evidence type="ECO:0000313" key="3">
    <source>
        <dbReference type="Proteomes" id="UP000660862"/>
    </source>
</evidence>
<sequence>MEVTTERIYRDKELALASFLGGPLAIGYLIAENFKVFEQRDKVRITWIATLLSTVVIFASPFLVPALEKIPNFIVPLVYTTIAYALVNRFQGERIEAHIDAGGEVHSWKRTIGVGLIGLVITLVALLGTGLVVDAIVNADITSKTYGRMQHEISFDTTNIPEREVDRIAYSLRLGGFFDDEVTKYVHVEKVGNDIELYISVADGAAADNTTLTLFRGLLKVVQERSPDNRVYLNLVVERLDNVVKRMTMGD</sequence>
<feature type="transmembrane region" description="Helical" evidence="1">
    <location>
        <begin position="70"/>
        <end position="90"/>
    </location>
</feature>
<feature type="transmembrane region" description="Helical" evidence="1">
    <location>
        <begin position="111"/>
        <end position="133"/>
    </location>
</feature>
<reference evidence="2" key="1">
    <citation type="journal article" date="2014" name="Int. J. Syst. Evol. Microbiol.">
        <title>Complete genome sequence of Corynebacterium casei LMG S-19264T (=DSM 44701T), isolated from a smear-ripened cheese.</title>
        <authorList>
            <consortium name="US DOE Joint Genome Institute (JGI-PGF)"/>
            <person name="Walter F."/>
            <person name="Albersmeier A."/>
            <person name="Kalinowski J."/>
            <person name="Ruckert C."/>
        </authorList>
    </citation>
    <scope>NUCLEOTIDE SEQUENCE</scope>
    <source>
        <strain evidence="2">CGMCC 1.12195</strain>
    </source>
</reference>
<name>A0A917I1X4_9SPHI</name>
<feature type="transmembrane region" description="Helical" evidence="1">
    <location>
        <begin position="43"/>
        <end position="64"/>
    </location>
</feature>
<reference evidence="2" key="2">
    <citation type="submission" date="2020-09" db="EMBL/GenBank/DDBJ databases">
        <authorList>
            <person name="Sun Q."/>
            <person name="Zhou Y."/>
        </authorList>
    </citation>
    <scope>NUCLEOTIDE SEQUENCE</scope>
    <source>
        <strain evidence="2">CGMCC 1.12195</strain>
    </source>
</reference>
<keyword evidence="1" id="KW-0812">Transmembrane</keyword>
<dbReference type="RefSeq" id="WP_188508122.1">
    <property type="nucleotide sequence ID" value="NZ_BMER01000006.1"/>
</dbReference>
<gene>
    <name evidence="2" type="ORF">GCM10007415_42340</name>
</gene>
<keyword evidence="1" id="KW-1133">Transmembrane helix</keyword>
<protein>
    <submittedName>
        <fullName evidence="2">Uncharacterized protein</fullName>
    </submittedName>
</protein>
<evidence type="ECO:0000313" key="2">
    <source>
        <dbReference type="EMBL" id="GGH01743.1"/>
    </source>
</evidence>
<accession>A0A917I1X4</accession>
<dbReference type="EMBL" id="BMER01000006">
    <property type="protein sequence ID" value="GGH01743.1"/>
    <property type="molecule type" value="Genomic_DNA"/>
</dbReference>
<comment type="caution">
    <text evidence="2">The sequence shown here is derived from an EMBL/GenBank/DDBJ whole genome shotgun (WGS) entry which is preliminary data.</text>
</comment>